<reference evidence="5" key="1">
    <citation type="submission" date="2023-07" db="EMBL/GenBank/DDBJ databases">
        <authorList>
            <person name="Peng Z."/>
        </authorList>
    </citation>
    <scope>NUCLEOTIDE SEQUENCE</scope>
    <source>
        <strain evidence="5">KP219</strain>
    </source>
</reference>
<dbReference type="InterPro" id="IPR036942">
    <property type="entry name" value="Beta-barrel_TonB_sf"/>
</dbReference>
<proteinExistence type="predicted"/>
<name>A0AAW8AKM0_KLEPN</name>
<keyword evidence="2" id="KW-0472">Membrane</keyword>
<evidence type="ECO:0000256" key="3">
    <source>
        <dbReference type="ARBA" id="ARBA00023237"/>
    </source>
</evidence>
<accession>A0AAW8AKM0</accession>
<comment type="caution">
    <text evidence="5">The sequence shown here is derived from an EMBL/GenBank/DDBJ whole genome shotgun (WGS) entry which is preliminary data.</text>
</comment>
<evidence type="ECO:0000313" key="5">
    <source>
        <dbReference type="EMBL" id="MDP0971194.1"/>
    </source>
</evidence>
<evidence type="ECO:0000259" key="4">
    <source>
        <dbReference type="Pfam" id="PF00593"/>
    </source>
</evidence>
<dbReference type="GO" id="GO:0009279">
    <property type="term" value="C:cell outer membrane"/>
    <property type="evidence" value="ECO:0007669"/>
    <property type="project" value="UniProtKB-SubCell"/>
</dbReference>
<evidence type="ECO:0000313" key="6">
    <source>
        <dbReference type="Proteomes" id="UP001244490"/>
    </source>
</evidence>
<sequence length="90" mass="10661">NIPRWRATALAAYRFNEQWSASLAARYSGRQYRTLNNADVNGFAYMGVSKYATADLRVLWKIDRQWSAAFGIDNLNNYRYWNFHNYPQRS</sequence>
<organism evidence="5 6">
    <name type="scientific">Klebsiella pneumoniae</name>
    <dbReference type="NCBI Taxonomy" id="573"/>
    <lineage>
        <taxon>Bacteria</taxon>
        <taxon>Pseudomonadati</taxon>
        <taxon>Pseudomonadota</taxon>
        <taxon>Gammaproteobacteria</taxon>
        <taxon>Enterobacterales</taxon>
        <taxon>Enterobacteriaceae</taxon>
        <taxon>Klebsiella/Raoultella group</taxon>
        <taxon>Klebsiella</taxon>
        <taxon>Klebsiella pneumoniae complex</taxon>
    </lineage>
</organism>
<feature type="non-terminal residue" evidence="5">
    <location>
        <position position="1"/>
    </location>
</feature>
<dbReference type="EMBL" id="JAUUIA010000437">
    <property type="protein sequence ID" value="MDP0971194.1"/>
    <property type="molecule type" value="Genomic_DNA"/>
</dbReference>
<keyword evidence="3" id="KW-0998">Cell outer membrane</keyword>
<dbReference type="Pfam" id="PF00593">
    <property type="entry name" value="TonB_dep_Rec_b-barrel"/>
    <property type="match status" value="1"/>
</dbReference>
<dbReference type="AlphaFoldDB" id="A0AAW8AKM0"/>
<protein>
    <submittedName>
        <fullName evidence="5">TonB-dependent receptor</fullName>
    </submittedName>
</protein>
<evidence type="ECO:0000256" key="2">
    <source>
        <dbReference type="ARBA" id="ARBA00023136"/>
    </source>
</evidence>
<feature type="non-terminal residue" evidence="5">
    <location>
        <position position="90"/>
    </location>
</feature>
<comment type="subcellular location">
    <subcellularLocation>
        <location evidence="1">Cell outer membrane</location>
    </subcellularLocation>
</comment>
<dbReference type="Proteomes" id="UP001244490">
    <property type="component" value="Unassembled WGS sequence"/>
</dbReference>
<keyword evidence="5" id="KW-0675">Receptor</keyword>
<dbReference type="SUPFAM" id="SSF56935">
    <property type="entry name" value="Porins"/>
    <property type="match status" value="1"/>
</dbReference>
<dbReference type="InterPro" id="IPR000531">
    <property type="entry name" value="Beta-barrel_TonB"/>
</dbReference>
<gene>
    <name evidence="5" type="ORF">Q6294_30090</name>
</gene>
<evidence type="ECO:0000256" key="1">
    <source>
        <dbReference type="ARBA" id="ARBA00004442"/>
    </source>
</evidence>
<dbReference type="Gene3D" id="2.40.170.20">
    <property type="entry name" value="TonB-dependent receptor, beta-barrel domain"/>
    <property type="match status" value="1"/>
</dbReference>
<feature type="domain" description="TonB-dependent receptor-like beta-barrel" evidence="4">
    <location>
        <begin position="1"/>
        <end position="75"/>
    </location>
</feature>
<dbReference type="RefSeq" id="WP_305202354.1">
    <property type="nucleotide sequence ID" value="NZ_JAUUIA010000437.1"/>
</dbReference>